<evidence type="ECO:0000256" key="2">
    <source>
        <dbReference type="ARBA" id="ARBA00023012"/>
    </source>
</evidence>
<dbReference type="Gene3D" id="3.40.50.2300">
    <property type="match status" value="1"/>
</dbReference>
<evidence type="ECO:0000256" key="1">
    <source>
        <dbReference type="ARBA" id="ARBA00022553"/>
    </source>
</evidence>
<dbReference type="PROSITE" id="PS50110">
    <property type="entry name" value="RESPONSE_REGULATORY"/>
    <property type="match status" value="1"/>
</dbReference>
<dbReference type="SUPFAM" id="SSF52172">
    <property type="entry name" value="CheY-like"/>
    <property type="match status" value="1"/>
</dbReference>
<keyword evidence="6" id="KW-1185">Reference proteome</keyword>
<evidence type="ECO:0000256" key="3">
    <source>
        <dbReference type="PROSITE-ProRule" id="PRU00169"/>
    </source>
</evidence>
<reference evidence="5 6" key="1">
    <citation type="submission" date="2013-07" db="EMBL/GenBank/DDBJ databases">
        <title>The Genome Sequence of Cryptococcus heveanensis BCC8398.</title>
        <authorList>
            <consortium name="The Broad Institute Genome Sequencing Platform"/>
            <person name="Cuomo C."/>
            <person name="Litvintseva A."/>
            <person name="Chen Y."/>
            <person name="Heitman J."/>
            <person name="Sun S."/>
            <person name="Springer D."/>
            <person name="Dromer F."/>
            <person name="Young S.K."/>
            <person name="Zeng Q."/>
            <person name="Gargeya S."/>
            <person name="Fitzgerald M."/>
            <person name="Abouelleil A."/>
            <person name="Alvarado L."/>
            <person name="Berlin A.M."/>
            <person name="Chapman S.B."/>
            <person name="Dewar J."/>
            <person name="Goldberg J."/>
            <person name="Griggs A."/>
            <person name="Gujja S."/>
            <person name="Hansen M."/>
            <person name="Howarth C."/>
            <person name="Imamovic A."/>
            <person name="Larimer J."/>
            <person name="McCowan C."/>
            <person name="Murphy C."/>
            <person name="Pearson M."/>
            <person name="Priest M."/>
            <person name="Roberts A."/>
            <person name="Saif S."/>
            <person name="Shea T."/>
            <person name="Sykes S."/>
            <person name="Wortman J."/>
            <person name="Nusbaum C."/>
            <person name="Birren B."/>
        </authorList>
    </citation>
    <scope>NUCLEOTIDE SEQUENCE [LARGE SCALE GENOMIC DNA]</scope>
    <source>
        <strain evidence="5 6">BCC8398</strain>
    </source>
</reference>
<organism evidence="5 6">
    <name type="scientific">Kwoniella heveanensis BCC8398</name>
    <dbReference type="NCBI Taxonomy" id="1296120"/>
    <lineage>
        <taxon>Eukaryota</taxon>
        <taxon>Fungi</taxon>
        <taxon>Dikarya</taxon>
        <taxon>Basidiomycota</taxon>
        <taxon>Agaricomycotina</taxon>
        <taxon>Tremellomycetes</taxon>
        <taxon>Tremellales</taxon>
        <taxon>Cryptococcaceae</taxon>
        <taxon>Kwoniella</taxon>
    </lineage>
</organism>
<sequence>MDGLTAVKHIREEEAAGKLSMNLVIALTGNARQGQIDEAKASGMDDVIIKPYRLDNLLQKIEAMMKLRAKEVFKAADAIGEVAEQMSYL</sequence>
<keyword evidence="2" id="KW-0902">Two-component regulatory system</keyword>
<dbReference type="GO" id="GO:0000160">
    <property type="term" value="P:phosphorelay signal transduction system"/>
    <property type="evidence" value="ECO:0007669"/>
    <property type="project" value="UniProtKB-KW"/>
</dbReference>
<dbReference type="OrthoDB" id="60033at2759"/>
<dbReference type="InterPro" id="IPR001789">
    <property type="entry name" value="Sig_transdc_resp-reg_receiver"/>
</dbReference>
<dbReference type="PANTHER" id="PTHR45339:SF1">
    <property type="entry name" value="HYBRID SIGNAL TRANSDUCTION HISTIDINE KINASE J"/>
    <property type="match status" value="1"/>
</dbReference>
<accession>A0A1B9GP01</accession>
<dbReference type="STRING" id="1296120.A0A1B9GP01"/>
<evidence type="ECO:0000313" key="6">
    <source>
        <dbReference type="Proteomes" id="UP000092666"/>
    </source>
</evidence>
<feature type="domain" description="Response regulatory" evidence="4">
    <location>
        <begin position="1"/>
        <end position="65"/>
    </location>
</feature>
<proteinExistence type="predicted"/>
<evidence type="ECO:0000313" key="5">
    <source>
        <dbReference type="EMBL" id="OCF32741.1"/>
    </source>
</evidence>
<dbReference type="Proteomes" id="UP000092666">
    <property type="component" value="Unassembled WGS sequence"/>
</dbReference>
<reference evidence="6" key="2">
    <citation type="submission" date="2013-12" db="EMBL/GenBank/DDBJ databases">
        <title>Evolution of pathogenesis and genome organization in the Tremellales.</title>
        <authorList>
            <person name="Cuomo C."/>
            <person name="Litvintseva A."/>
            <person name="Heitman J."/>
            <person name="Chen Y."/>
            <person name="Sun S."/>
            <person name="Springer D."/>
            <person name="Dromer F."/>
            <person name="Young S."/>
            <person name="Zeng Q."/>
            <person name="Chapman S."/>
            <person name="Gujja S."/>
            <person name="Saif S."/>
            <person name="Birren B."/>
        </authorList>
    </citation>
    <scope>NUCLEOTIDE SEQUENCE [LARGE SCALE GENOMIC DNA]</scope>
    <source>
        <strain evidence="6">BCC8398</strain>
    </source>
</reference>
<comment type="caution">
    <text evidence="3">Lacks conserved residue(s) required for the propagation of feature annotation.</text>
</comment>
<dbReference type="AlphaFoldDB" id="A0A1B9GP01"/>
<dbReference type="PANTHER" id="PTHR45339">
    <property type="entry name" value="HYBRID SIGNAL TRANSDUCTION HISTIDINE KINASE J"/>
    <property type="match status" value="1"/>
</dbReference>
<dbReference type="InterPro" id="IPR011006">
    <property type="entry name" value="CheY-like_superfamily"/>
</dbReference>
<dbReference type="EMBL" id="KV700129">
    <property type="protein sequence ID" value="OCF32741.1"/>
    <property type="molecule type" value="Genomic_DNA"/>
</dbReference>
<gene>
    <name evidence="5" type="ORF">I316_05662</name>
</gene>
<keyword evidence="1" id="KW-0597">Phosphoprotein</keyword>
<name>A0A1B9GP01_9TREE</name>
<protein>
    <recommendedName>
        <fullName evidence="4">Response regulatory domain-containing protein</fullName>
    </recommendedName>
</protein>
<evidence type="ECO:0000259" key="4">
    <source>
        <dbReference type="PROSITE" id="PS50110"/>
    </source>
</evidence>